<organism evidence="2 3">
    <name type="scientific">Lentithecium fluviatile CBS 122367</name>
    <dbReference type="NCBI Taxonomy" id="1168545"/>
    <lineage>
        <taxon>Eukaryota</taxon>
        <taxon>Fungi</taxon>
        <taxon>Dikarya</taxon>
        <taxon>Ascomycota</taxon>
        <taxon>Pezizomycotina</taxon>
        <taxon>Dothideomycetes</taxon>
        <taxon>Pleosporomycetidae</taxon>
        <taxon>Pleosporales</taxon>
        <taxon>Massarineae</taxon>
        <taxon>Lentitheciaceae</taxon>
        <taxon>Lentithecium</taxon>
    </lineage>
</organism>
<dbReference type="AlphaFoldDB" id="A0A6G1J966"/>
<evidence type="ECO:0000256" key="1">
    <source>
        <dbReference type="SAM" id="Coils"/>
    </source>
</evidence>
<dbReference type="EMBL" id="MU005576">
    <property type="protein sequence ID" value="KAF2686958.1"/>
    <property type="molecule type" value="Genomic_DNA"/>
</dbReference>
<dbReference type="Proteomes" id="UP000799291">
    <property type="component" value="Unassembled WGS sequence"/>
</dbReference>
<sequence length="175" mass="20729">MLVRTNTAKLDDIDSERAAWAKEEAELEKQIRRLRAAAKKNEKERVEMQAILTELEDIAACSKAEQKSLEDEKERFEMRIKITQLTAVVEMFETETWFMKSKLGTLQDELARAKMQEKKYYLWHDDFNDKQAKTKEIARLETELDTYRKIKQLYLEQAVQQFDNHQCAFPLLFTG</sequence>
<gene>
    <name evidence="2" type="ORF">K458DRAFT_386922</name>
</gene>
<evidence type="ECO:0000313" key="3">
    <source>
        <dbReference type="Proteomes" id="UP000799291"/>
    </source>
</evidence>
<evidence type="ECO:0000313" key="2">
    <source>
        <dbReference type="EMBL" id="KAF2686958.1"/>
    </source>
</evidence>
<keyword evidence="1" id="KW-0175">Coiled coil</keyword>
<protein>
    <submittedName>
        <fullName evidence="2">Uncharacterized protein</fullName>
    </submittedName>
</protein>
<name>A0A6G1J966_9PLEO</name>
<reference evidence="2" key="1">
    <citation type="journal article" date="2020" name="Stud. Mycol.">
        <title>101 Dothideomycetes genomes: a test case for predicting lifestyles and emergence of pathogens.</title>
        <authorList>
            <person name="Haridas S."/>
            <person name="Albert R."/>
            <person name="Binder M."/>
            <person name="Bloem J."/>
            <person name="Labutti K."/>
            <person name="Salamov A."/>
            <person name="Andreopoulos B."/>
            <person name="Baker S."/>
            <person name="Barry K."/>
            <person name="Bills G."/>
            <person name="Bluhm B."/>
            <person name="Cannon C."/>
            <person name="Castanera R."/>
            <person name="Culley D."/>
            <person name="Daum C."/>
            <person name="Ezra D."/>
            <person name="Gonzalez J."/>
            <person name="Henrissat B."/>
            <person name="Kuo A."/>
            <person name="Liang C."/>
            <person name="Lipzen A."/>
            <person name="Lutzoni F."/>
            <person name="Magnuson J."/>
            <person name="Mondo S."/>
            <person name="Nolan M."/>
            <person name="Ohm R."/>
            <person name="Pangilinan J."/>
            <person name="Park H.-J."/>
            <person name="Ramirez L."/>
            <person name="Alfaro M."/>
            <person name="Sun H."/>
            <person name="Tritt A."/>
            <person name="Yoshinaga Y."/>
            <person name="Zwiers L.-H."/>
            <person name="Turgeon B."/>
            <person name="Goodwin S."/>
            <person name="Spatafora J."/>
            <person name="Crous P."/>
            <person name="Grigoriev I."/>
        </authorList>
    </citation>
    <scope>NUCLEOTIDE SEQUENCE</scope>
    <source>
        <strain evidence="2">CBS 122367</strain>
    </source>
</reference>
<feature type="coiled-coil region" evidence="1">
    <location>
        <begin position="130"/>
        <end position="157"/>
    </location>
</feature>
<feature type="coiled-coil region" evidence="1">
    <location>
        <begin position="10"/>
        <end position="79"/>
    </location>
</feature>
<accession>A0A6G1J966</accession>
<keyword evidence="3" id="KW-1185">Reference proteome</keyword>
<proteinExistence type="predicted"/>